<comment type="subunit">
    <text evidence="1 9">Homodimer.</text>
</comment>
<evidence type="ECO:0000256" key="4">
    <source>
        <dbReference type="ARBA" id="ARBA00022679"/>
    </source>
</evidence>
<dbReference type="EC" id="2.3.1.82" evidence="2 9"/>
<dbReference type="InterPro" id="IPR050832">
    <property type="entry name" value="Bact_Acetyltransf"/>
</dbReference>
<dbReference type="InterPro" id="IPR016181">
    <property type="entry name" value="Acyl_CoA_acyltransferase"/>
</dbReference>
<dbReference type="NCBIfam" id="NF043067">
    <property type="entry name" value="AAC_6p_group_E"/>
    <property type="match status" value="1"/>
</dbReference>
<protein>
    <recommendedName>
        <fullName evidence="3 9">Aminoglycoside N(6')-acetyltransferase type 1</fullName>
        <ecNumber evidence="2 9">2.3.1.82</ecNumber>
    </recommendedName>
    <alternativeName>
        <fullName evidence="7 9">Aminoglycoside resistance protein</fullName>
    </alternativeName>
</protein>
<dbReference type="OrthoDB" id="118633at2"/>
<dbReference type="PANTHER" id="PTHR43877:SF1">
    <property type="entry name" value="ACETYLTRANSFERASE"/>
    <property type="match status" value="1"/>
</dbReference>
<evidence type="ECO:0000313" key="12">
    <source>
        <dbReference type="Proteomes" id="UP000315364"/>
    </source>
</evidence>
<dbReference type="KEGG" id="dea:FPZ08_21475"/>
<evidence type="ECO:0000256" key="1">
    <source>
        <dbReference type="ARBA" id="ARBA00011738"/>
    </source>
</evidence>
<dbReference type="RefSeq" id="WP_146292731.1">
    <property type="nucleotide sequence ID" value="NZ_CP042304.1"/>
</dbReference>
<dbReference type="PIRSF" id="PIRSF000452">
    <property type="entry name" value="6-N-acetyltransf"/>
    <property type="match status" value="1"/>
</dbReference>
<accession>A0A5B8M095</accession>
<dbReference type="InterPro" id="IPR024170">
    <property type="entry name" value="Aminoglycoside_N6-AcTrfrase"/>
</dbReference>
<dbReference type="PROSITE" id="PS51186">
    <property type="entry name" value="GNAT"/>
    <property type="match status" value="1"/>
</dbReference>
<comment type="catalytic activity">
    <reaction evidence="8 9">
        <text>kanamycin B + acetyl-CoA = N(6')-acetylkanamycin B + CoA + H(+)</text>
        <dbReference type="Rhea" id="RHEA:16449"/>
        <dbReference type="ChEBI" id="CHEBI:15378"/>
        <dbReference type="ChEBI" id="CHEBI:57287"/>
        <dbReference type="ChEBI" id="CHEBI:57288"/>
        <dbReference type="ChEBI" id="CHEBI:58390"/>
        <dbReference type="ChEBI" id="CHEBI:58549"/>
        <dbReference type="EC" id="2.3.1.82"/>
    </reaction>
</comment>
<dbReference type="InterPro" id="IPR000182">
    <property type="entry name" value="GNAT_dom"/>
</dbReference>
<gene>
    <name evidence="11" type="ORF">FPZ08_21475</name>
</gene>
<evidence type="ECO:0000256" key="7">
    <source>
        <dbReference type="ARBA" id="ARBA00029660"/>
    </source>
</evidence>
<dbReference type="Gene3D" id="3.40.630.30">
    <property type="match status" value="1"/>
</dbReference>
<evidence type="ECO:0000256" key="3">
    <source>
        <dbReference type="ARBA" id="ARBA00017677"/>
    </source>
</evidence>
<evidence type="ECO:0000256" key="6">
    <source>
        <dbReference type="ARBA" id="ARBA00023315"/>
    </source>
</evidence>
<feature type="domain" description="N-acetyltransferase" evidence="10">
    <location>
        <begin position="2"/>
        <end position="148"/>
    </location>
</feature>
<evidence type="ECO:0000256" key="2">
    <source>
        <dbReference type="ARBA" id="ARBA00012888"/>
    </source>
</evidence>
<keyword evidence="12" id="KW-1185">Reference proteome</keyword>
<evidence type="ECO:0000256" key="9">
    <source>
        <dbReference type="PIRNR" id="PIRNR000452"/>
    </source>
</evidence>
<name>A0A5B8M095_9HYPH</name>
<comment type="function">
    <text evidence="9">Catalyzes the transfer of an acetyl group from acetyl-CoA to the 6'-amino group of aminoglycoside molecules conferring resistance to antibiotics containing the purpurosamine ring.</text>
</comment>
<dbReference type="GO" id="GO:0047663">
    <property type="term" value="F:aminoglycoside 6'-N-acetyltransferase activity"/>
    <property type="evidence" value="ECO:0007669"/>
    <property type="project" value="UniProtKB-EC"/>
</dbReference>
<keyword evidence="6 9" id="KW-0012">Acyltransferase</keyword>
<dbReference type="CDD" id="cd04301">
    <property type="entry name" value="NAT_SF"/>
    <property type="match status" value="1"/>
</dbReference>
<dbReference type="AlphaFoldDB" id="A0A5B8M095"/>
<proteinExistence type="predicted"/>
<dbReference type="PANTHER" id="PTHR43877">
    <property type="entry name" value="AMINOALKYLPHOSPHONATE N-ACETYLTRANSFERASE-RELATED-RELATED"/>
    <property type="match status" value="1"/>
</dbReference>
<dbReference type="EMBL" id="CP042304">
    <property type="protein sequence ID" value="QDZ13080.1"/>
    <property type="molecule type" value="Genomic_DNA"/>
</dbReference>
<evidence type="ECO:0000256" key="5">
    <source>
        <dbReference type="ARBA" id="ARBA00023251"/>
    </source>
</evidence>
<evidence type="ECO:0000256" key="8">
    <source>
        <dbReference type="ARBA" id="ARBA00048923"/>
    </source>
</evidence>
<evidence type="ECO:0000259" key="10">
    <source>
        <dbReference type="PROSITE" id="PS51186"/>
    </source>
</evidence>
<dbReference type="SUPFAM" id="SSF55729">
    <property type="entry name" value="Acyl-CoA N-acyltransferases (Nat)"/>
    <property type="match status" value="1"/>
</dbReference>
<dbReference type="GO" id="GO:0046677">
    <property type="term" value="P:response to antibiotic"/>
    <property type="evidence" value="ECO:0007669"/>
    <property type="project" value="UniProtKB-KW"/>
</dbReference>
<dbReference type="Proteomes" id="UP000315364">
    <property type="component" value="Chromosome"/>
</dbReference>
<organism evidence="11 12">
    <name type="scientific">Devosia ginsengisoli</name>
    <dbReference type="NCBI Taxonomy" id="400770"/>
    <lineage>
        <taxon>Bacteria</taxon>
        <taxon>Pseudomonadati</taxon>
        <taxon>Pseudomonadota</taxon>
        <taxon>Alphaproteobacteria</taxon>
        <taxon>Hyphomicrobiales</taxon>
        <taxon>Devosiaceae</taxon>
        <taxon>Devosia</taxon>
    </lineage>
</organism>
<sequence length="148" mass="16020">MTSIAVVSTPDVDDLTALRHALWPHGNIAEYRAEVVAALASGKGLALIARDDHGRAVGFAEASVRHDYVNGCDTTPVAFLEGIYVDPGHRRTGLARRLVAAVEAWARQQGYRELASDAAIDNSVSHAMHNALGFVETRRVVFFRKVLG</sequence>
<evidence type="ECO:0000313" key="11">
    <source>
        <dbReference type="EMBL" id="QDZ13080.1"/>
    </source>
</evidence>
<keyword evidence="5 9" id="KW-0046">Antibiotic resistance</keyword>
<reference evidence="11 12" key="1">
    <citation type="submission" date="2019-07" db="EMBL/GenBank/DDBJ databases">
        <title>Full genome sequence of Devosia sp. Gsoil 520.</title>
        <authorList>
            <person name="Im W.-T."/>
        </authorList>
    </citation>
    <scope>NUCLEOTIDE SEQUENCE [LARGE SCALE GENOMIC DNA]</scope>
    <source>
        <strain evidence="11 12">Gsoil 520</strain>
    </source>
</reference>
<keyword evidence="4 9" id="KW-0808">Transferase</keyword>
<dbReference type="Pfam" id="PF00583">
    <property type="entry name" value="Acetyltransf_1"/>
    <property type="match status" value="1"/>
</dbReference>